<evidence type="ECO:0000313" key="1">
    <source>
        <dbReference type="EMBL" id="PRY94869.1"/>
    </source>
</evidence>
<dbReference type="InterPro" id="IPR009959">
    <property type="entry name" value="Cyclase_SnoaL-like"/>
</dbReference>
<dbReference type="OrthoDB" id="1948945at2"/>
<sequence>MIEAEALKRTARDLLLRLADGADADGIYAPGAVLHVSQPWGRLAGAAVPRFVAELRAAIPDMTRRDIVLAGGTNRPDERLAGPRRPSLVAAIGTLSGTMRAPLRGIPATNGTVHLRYGETHAVEGGRIAESRIILDLVDLARQCGTPPLPPSLGAEHLWPGPATGDGIHRAGPWAGPDALETVFAMHEALHAFDGQDLDSMPHADHWTPDFDYMAGGGIGAMKGLAGFRACHQIPFLRAFPDRASEGHHVRLSDGPYAVTGGAVIGTHSAEWLGMAPTGRRVRIPVMDFYRVREDGRIAENWLPIDVVGAATDMGVDLLARVRHLAGERRTKL</sequence>
<dbReference type="Gene3D" id="3.10.450.50">
    <property type="match status" value="2"/>
</dbReference>
<dbReference type="Pfam" id="PF07366">
    <property type="entry name" value="SnoaL"/>
    <property type="match status" value="1"/>
</dbReference>
<dbReference type="EMBL" id="PVTT01000001">
    <property type="protein sequence ID" value="PRY94869.1"/>
    <property type="molecule type" value="Genomic_DNA"/>
</dbReference>
<proteinExistence type="predicted"/>
<keyword evidence="2" id="KW-1185">Reference proteome</keyword>
<dbReference type="RefSeq" id="WP_106159324.1">
    <property type="nucleotide sequence ID" value="NZ_PVTT01000001.1"/>
</dbReference>
<dbReference type="AlphaFoldDB" id="A0A2T0X7F9"/>
<dbReference type="PANTHER" id="PTHR38436">
    <property type="entry name" value="POLYKETIDE CYCLASE SNOAL-LIKE DOMAIN"/>
    <property type="match status" value="1"/>
</dbReference>
<reference evidence="1 2" key="1">
    <citation type="submission" date="2018-03" db="EMBL/GenBank/DDBJ databases">
        <title>Genomic Encyclopedia of Archaeal and Bacterial Type Strains, Phase II (KMG-II): from individual species to whole genera.</title>
        <authorList>
            <person name="Goeker M."/>
        </authorList>
    </citation>
    <scope>NUCLEOTIDE SEQUENCE [LARGE SCALE GENOMIC DNA]</scope>
    <source>
        <strain evidence="1 2">DSM 29318</strain>
    </source>
</reference>
<accession>A0A2T0X7F9</accession>
<dbReference type="Proteomes" id="UP000238801">
    <property type="component" value="Unassembled WGS sequence"/>
</dbReference>
<dbReference type="PANTHER" id="PTHR38436:SF1">
    <property type="entry name" value="ESTER CYCLASE"/>
    <property type="match status" value="1"/>
</dbReference>
<dbReference type="SUPFAM" id="SSF54427">
    <property type="entry name" value="NTF2-like"/>
    <property type="match status" value="2"/>
</dbReference>
<name>A0A2T0X7F9_9RHOB</name>
<evidence type="ECO:0000313" key="2">
    <source>
        <dbReference type="Proteomes" id="UP000238801"/>
    </source>
</evidence>
<protein>
    <submittedName>
        <fullName evidence="1">Putative ester cyclase</fullName>
    </submittedName>
</protein>
<dbReference type="InterPro" id="IPR032710">
    <property type="entry name" value="NTF2-like_dom_sf"/>
</dbReference>
<comment type="caution">
    <text evidence="1">The sequence shown here is derived from an EMBL/GenBank/DDBJ whole genome shotgun (WGS) entry which is preliminary data.</text>
</comment>
<organism evidence="1 2">
    <name type="scientific">Hasllibacter halocynthiae</name>
    <dbReference type="NCBI Taxonomy" id="595589"/>
    <lineage>
        <taxon>Bacteria</taxon>
        <taxon>Pseudomonadati</taxon>
        <taxon>Pseudomonadota</taxon>
        <taxon>Alphaproteobacteria</taxon>
        <taxon>Rhodobacterales</taxon>
        <taxon>Roseobacteraceae</taxon>
        <taxon>Hasllibacter</taxon>
    </lineage>
</organism>
<gene>
    <name evidence="1" type="ORF">BCF33_0471</name>
</gene>
<dbReference type="GO" id="GO:0030638">
    <property type="term" value="P:polyketide metabolic process"/>
    <property type="evidence" value="ECO:0007669"/>
    <property type="project" value="InterPro"/>
</dbReference>